<evidence type="ECO:0000313" key="5">
    <source>
        <dbReference type="Proteomes" id="UP000245207"/>
    </source>
</evidence>
<name>A0A2U1Q0Z8_ARTAN</name>
<evidence type="ECO:0000259" key="3">
    <source>
        <dbReference type="SMART" id="SM00101"/>
    </source>
</evidence>
<keyword evidence="5" id="KW-1185">Reference proteome</keyword>
<dbReference type="OrthoDB" id="10260625at2759"/>
<dbReference type="STRING" id="35608.A0A2U1Q0Z8"/>
<dbReference type="InterPro" id="IPR017451">
    <property type="entry name" value="F-box-assoc_interact_dom"/>
</dbReference>
<accession>A0A2U1Q0Z8</accession>
<comment type="similarity">
    <text evidence="1">Belongs to the 14-3-3 family.</text>
</comment>
<dbReference type="InterPro" id="IPR000308">
    <property type="entry name" value="14-3-3"/>
</dbReference>
<gene>
    <name evidence="4" type="ORF">CTI12_AA089280</name>
</gene>
<protein>
    <submittedName>
        <fullName evidence="4">14-3-3-like protein</fullName>
    </submittedName>
</protein>
<evidence type="ECO:0000256" key="2">
    <source>
        <dbReference type="SAM" id="MobiDB-lite"/>
    </source>
</evidence>
<dbReference type="SMART" id="SM00101">
    <property type="entry name" value="14_3_3"/>
    <property type="match status" value="2"/>
</dbReference>
<dbReference type="Proteomes" id="UP000245207">
    <property type="component" value="Unassembled WGS sequence"/>
</dbReference>
<dbReference type="InterPro" id="IPR023410">
    <property type="entry name" value="14-3-3_domain"/>
</dbReference>
<dbReference type="EMBL" id="PKPP01000529">
    <property type="protein sequence ID" value="PWA91645.1"/>
    <property type="molecule type" value="Genomic_DNA"/>
</dbReference>
<dbReference type="Pfam" id="PF00244">
    <property type="entry name" value="14-3-3"/>
    <property type="match status" value="2"/>
</dbReference>
<feature type="region of interest" description="Disordered" evidence="2">
    <location>
        <begin position="843"/>
        <end position="872"/>
    </location>
</feature>
<comment type="caution">
    <text evidence="4">The sequence shown here is derived from an EMBL/GenBank/DDBJ whole genome shotgun (WGS) entry which is preliminary data.</text>
</comment>
<dbReference type="AlphaFoldDB" id="A0A2U1Q0Z8"/>
<reference evidence="4 5" key="1">
    <citation type="journal article" date="2018" name="Mol. Plant">
        <title>The genome of Artemisia annua provides insight into the evolution of Asteraceae family and artemisinin biosynthesis.</title>
        <authorList>
            <person name="Shen Q."/>
            <person name="Zhang L."/>
            <person name="Liao Z."/>
            <person name="Wang S."/>
            <person name="Yan T."/>
            <person name="Shi P."/>
            <person name="Liu M."/>
            <person name="Fu X."/>
            <person name="Pan Q."/>
            <person name="Wang Y."/>
            <person name="Lv Z."/>
            <person name="Lu X."/>
            <person name="Zhang F."/>
            <person name="Jiang W."/>
            <person name="Ma Y."/>
            <person name="Chen M."/>
            <person name="Hao X."/>
            <person name="Li L."/>
            <person name="Tang Y."/>
            <person name="Lv G."/>
            <person name="Zhou Y."/>
            <person name="Sun X."/>
            <person name="Brodelius P.E."/>
            <person name="Rose J.K.C."/>
            <person name="Tang K."/>
        </authorList>
    </citation>
    <scope>NUCLEOTIDE SEQUENCE [LARGE SCALE GENOMIC DNA]</scope>
    <source>
        <strain evidence="5">cv. Huhao1</strain>
        <tissue evidence="4">Leaf</tissue>
    </source>
</reference>
<proteinExistence type="inferred from homology"/>
<dbReference type="InterPro" id="IPR036815">
    <property type="entry name" value="14-3-3_dom_sf"/>
</dbReference>
<dbReference type="NCBIfam" id="TIGR01640">
    <property type="entry name" value="F_box_assoc_1"/>
    <property type="match status" value="1"/>
</dbReference>
<sequence length="872" mass="98577">MEEPRAHHLLIAQLARQARRFDDMVEAITSIAKLGVELTAEELKLLCVGYKNVLEEKKIAWRILSVATSKEEARGNTQYVSLIKESLKRVEDELTVKCKEILFTIIHYLLPSSKTREASVFYYKLKGDYYSQLAEFISEGDRQEAISESQKAYKAATAIAELDLPPTNPIRLAVALNFSIFLYETMTDGKRACGIAKKALEDAAALVNNLDERSYEESTLIMRLIKDNLTLWTYNPEDEDTVEEINSIAKLGVELTAEQRNLLSVGYKNLLGAQRASWRILSVIKSKEEAGGSTRYVALVNETLKRVEDELTAKCNEILLTIDDYLLPSSKTGEAAVFYHKMKGDYYSYLAEFKSEADWQEATSQSQKAYEAATSIAKSELHPTDPTRVALALNFSVFLYHIMADTKRIMRLIGDNLTLWISDTAEDEGEEGQVSNFFDSLVCDTLYDILGRLALRDVLRLGGVSKYLSKVVVDYVQALLREKVFLPSFPFHSVSLNDEYSMVSHEIQRESDIPIDPNTFPYQSFPENVIVGSINGTLLVLELFLSPQTLVLYNPITNHQKQIPPRPPRPHPLGFIEDDSNLNNYSYGLGWIEKSSEIIVVQLSKLFDEAIEPCCEMYSLKQRCWKRLVPLKGGVDIRQYGGTFHKERKSLYWIARNRETKGPVILKLEMEKLEFSTLEFSTDVKEVPIDCLGIVRGMLCALTRVTGSPRCEVRVLEQTGKWSILQTIQDHQLYDSKITCFPKILTFTNDGMLFLVNEEKNDKRRGSFPKKFLSLYKIFEATLQQVMSPKSLLYISSQQAAVYTESTCIPEYIWKVNTTGQGESGAEKVDDTQKEIKRACALSAAEDAVDEGTRDNAADEVGEDKAPQGSQD</sequence>
<dbReference type="PANTHER" id="PTHR18860">
    <property type="entry name" value="14-3-3 PROTEIN"/>
    <property type="match status" value="1"/>
</dbReference>
<dbReference type="Gene3D" id="1.20.190.20">
    <property type="entry name" value="14-3-3 domain"/>
    <property type="match status" value="2"/>
</dbReference>
<dbReference type="PRINTS" id="PR00305">
    <property type="entry name" value="1433ZETA"/>
</dbReference>
<feature type="domain" description="14-3-3" evidence="3">
    <location>
        <begin position="245"/>
        <end position="434"/>
    </location>
</feature>
<dbReference type="SUPFAM" id="SSF48445">
    <property type="entry name" value="14-3-3 protein"/>
    <property type="match status" value="2"/>
</dbReference>
<feature type="domain" description="14-3-3" evidence="3">
    <location>
        <begin position="5"/>
        <end position="244"/>
    </location>
</feature>
<evidence type="ECO:0000313" key="4">
    <source>
        <dbReference type="EMBL" id="PWA91645.1"/>
    </source>
</evidence>
<evidence type="ECO:0000256" key="1">
    <source>
        <dbReference type="ARBA" id="ARBA00006141"/>
    </source>
</evidence>
<organism evidence="4 5">
    <name type="scientific">Artemisia annua</name>
    <name type="common">Sweet wormwood</name>
    <dbReference type="NCBI Taxonomy" id="35608"/>
    <lineage>
        <taxon>Eukaryota</taxon>
        <taxon>Viridiplantae</taxon>
        <taxon>Streptophyta</taxon>
        <taxon>Embryophyta</taxon>
        <taxon>Tracheophyta</taxon>
        <taxon>Spermatophyta</taxon>
        <taxon>Magnoliopsida</taxon>
        <taxon>eudicotyledons</taxon>
        <taxon>Gunneridae</taxon>
        <taxon>Pentapetalae</taxon>
        <taxon>asterids</taxon>
        <taxon>campanulids</taxon>
        <taxon>Asterales</taxon>
        <taxon>Asteraceae</taxon>
        <taxon>Asteroideae</taxon>
        <taxon>Anthemideae</taxon>
        <taxon>Artemisiinae</taxon>
        <taxon>Artemisia</taxon>
    </lineage>
</organism>